<feature type="chain" id="PRO_5015870777" evidence="1">
    <location>
        <begin position="23"/>
        <end position="440"/>
    </location>
</feature>
<dbReference type="EMBL" id="QDDL01000001">
    <property type="protein sequence ID" value="PVZ71823.1"/>
    <property type="molecule type" value="Genomic_DNA"/>
</dbReference>
<dbReference type="AlphaFoldDB" id="A0A2V1H033"/>
<name>A0A2V1H033_9GAMM</name>
<reference evidence="2 3" key="1">
    <citation type="submission" date="2018-04" db="EMBL/GenBank/DDBJ databases">
        <title>Thalassorhabdus spongiae gen. nov., sp. nov., isolated from a marine sponge in South-West Iceland.</title>
        <authorList>
            <person name="Knobloch S."/>
            <person name="Daussin A."/>
            <person name="Johannsson R."/>
            <person name="Marteinsson V.T."/>
        </authorList>
    </citation>
    <scope>NUCLEOTIDE SEQUENCE [LARGE SCALE GENOMIC DNA]</scope>
    <source>
        <strain evidence="2 3">Hp12</strain>
    </source>
</reference>
<dbReference type="PROSITE" id="PS51257">
    <property type="entry name" value="PROKAR_LIPOPROTEIN"/>
    <property type="match status" value="1"/>
</dbReference>
<keyword evidence="3" id="KW-1185">Reference proteome</keyword>
<evidence type="ECO:0000256" key="1">
    <source>
        <dbReference type="SAM" id="SignalP"/>
    </source>
</evidence>
<organism evidence="2 3">
    <name type="scientific">Pelagibaculum spongiae</name>
    <dbReference type="NCBI Taxonomy" id="2080658"/>
    <lineage>
        <taxon>Bacteria</taxon>
        <taxon>Pseudomonadati</taxon>
        <taxon>Pseudomonadota</taxon>
        <taxon>Gammaproteobacteria</taxon>
        <taxon>Oceanospirillales</taxon>
        <taxon>Pelagibaculum</taxon>
    </lineage>
</organism>
<evidence type="ECO:0000313" key="3">
    <source>
        <dbReference type="Proteomes" id="UP000244906"/>
    </source>
</evidence>
<evidence type="ECO:0000313" key="2">
    <source>
        <dbReference type="EMBL" id="PVZ71823.1"/>
    </source>
</evidence>
<comment type="caution">
    <text evidence="2">The sequence shown here is derived from an EMBL/GenBank/DDBJ whole genome shotgun (WGS) entry which is preliminary data.</text>
</comment>
<proteinExistence type="predicted"/>
<keyword evidence="1" id="KW-0732">Signal</keyword>
<gene>
    <name evidence="2" type="ORF">DC094_02005</name>
</gene>
<sequence>MSKTMKKLLLLAVIVMGTVACQQGEQTVLEAEIQEVENSWQDSLTQVDSKEPNAGRYATPVPRHGLVKLGTQDRRTRDFNLIWSEHISDVTILVVLAHGEGIWHGEHYDSQTINYVRDSNLIDEVYFTGVDVTGTRITGDVNLVTKRDELLRNNLLYAVEGANSLEGVVGDEFYLYYADTRTYIKFKSNTEDNSGGSVESYVSFPFDANDEFIRDCIENHSYTTRLGDYRIEYGVIKWQLNGEDQPDLDSFEQAGPTSYWPSQFLVPSYTNTTYRHPSLGYSNWRGVLFFTEADIIADPNTSYYSYRRICTGDPVLPVLGSLENPVETADEFASVRDTDSIFVKQTSTGAILRLGRQCGPVFKFAGDIADGLADWVINDDGTLSFISWLNGQRCASTANINDEHKQLQYIIETQLQWTTSTNFGTIVPREIYPNGDPAGN</sequence>
<feature type="signal peptide" evidence="1">
    <location>
        <begin position="1"/>
        <end position="22"/>
    </location>
</feature>
<dbReference type="Proteomes" id="UP000244906">
    <property type="component" value="Unassembled WGS sequence"/>
</dbReference>
<dbReference type="RefSeq" id="WP_116685411.1">
    <property type="nucleotide sequence ID" value="NZ_CAWNYD010000001.1"/>
</dbReference>
<protein>
    <submittedName>
        <fullName evidence="2">Uncharacterized protein</fullName>
    </submittedName>
</protein>
<accession>A0A2V1H033</accession>